<evidence type="ECO:0000313" key="2">
    <source>
        <dbReference type="Proteomes" id="UP001607303"/>
    </source>
</evidence>
<organism evidence="1 2">
    <name type="scientific">Vespula maculifrons</name>
    <name type="common">Eastern yellow jacket</name>
    <name type="synonym">Wasp</name>
    <dbReference type="NCBI Taxonomy" id="7453"/>
    <lineage>
        <taxon>Eukaryota</taxon>
        <taxon>Metazoa</taxon>
        <taxon>Ecdysozoa</taxon>
        <taxon>Arthropoda</taxon>
        <taxon>Hexapoda</taxon>
        <taxon>Insecta</taxon>
        <taxon>Pterygota</taxon>
        <taxon>Neoptera</taxon>
        <taxon>Endopterygota</taxon>
        <taxon>Hymenoptera</taxon>
        <taxon>Apocrita</taxon>
        <taxon>Aculeata</taxon>
        <taxon>Vespoidea</taxon>
        <taxon>Vespidae</taxon>
        <taxon>Vespinae</taxon>
        <taxon>Vespula</taxon>
    </lineage>
</organism>
<reference evidence="1 2" key="1">
    <citation type="journal article" date="2024" name="Ann. Entomol. Soc. Am.">
        <title>Genomic analyses of the southern and eastern yellowjacket wasps (Hymenoptera: Vespidae) reveal evolutionary signatures of social life.</title>
        <authorList>
            <person name="Catto M.A."/>
            <person name="Caine P.B."/>
            <person name="Orr S.E."/>
            <person name="Hunt B.G."/>
            <person name="Goodisman M.A.D."/>
        </authorList>
    </citation>
    <scope>NUCLEOTIDE SEQUENCE [LARGE SCALE GENOMIC DNA]</scope>
    <source>
        <strain evidence="1">232</strain>
        <tissue evidence="1">Head and thorax</tissue>
    </source>
</reference>
<comment type="caution">
    <text evidence="1">The sequence shown here is derived from an EMBL/GenBank/DDBJ whole genome shotgun (WGS) entry which is preliminary data.</text>
</comment>
<gene>
    <name evidence="1" type="ORF">V1477_004487</name>
</gene>
<accession>A0ABD2CLZ3</accession>
<sequence length="4488" mass="494297">MENKIFSLTIFFSETVARRKTGPGSLERALRALHAHIFFIKIGPIGADYNGLNGTKEKKLISLTIFFSETIAPRKTGPGSLERSLRVLHAHIFFIKIGPIGADTSENRTGVIGKGSSRPTRPYFFYPDRTNRSRVITGTKEKKLFSLTIFFSETIAPRKTGPGSLERALRALHAHIFFIKIGPIGADTSENRTGVIGKGSSRPTRPYFFYPDRTNRSRVITGTKEKKLFSLTIFFSETIAPRKTGPGSLERALRALHAHIFFIKIGPIGADTSENRTGVIGKGSSRPTRPYFFYPDRTNRSRVITEPSYNGLKGTKENKIFSLTIFFSETIAPRKTGPGSLERALRALHAHIFFIKIGPIGAESRVITEPSYNGLKGTKEKKLFSLTIFFSETIAPRKTGPGSLERALRALHAHIFFIKIGPIGADYNGLKGSKEKKLFSLTIVFSETIAPRKTGPGSLERALRALHAHIFFIKIGPIGAESRVITEPSYNGLKGTKEKKLFSLTIFFSETIAPRKTGPGSLERALRALHAHIFFIKIGPIGAESRVITEPSYNGLKGTKENKILSLTIFFSETIAPRKTEPSYNGLKGTKEKKLFSLTIFFSETIAPRKTGPGSFERALRALHAHIFFIKIGPIGAESRVITEPSYNGLKGTKENKIFSLTIFFSETIAPRKTVPGSLERSLRALHAHIFFIKIGPIGAESRVITEPSYNGLKGSKEKKLFSLTIVFSETIAPRKTGPGSLERALRALHAHIFFIKIGPIGAESRVITEPSYNGLKGSKEKKLFSLTIFFSEPIAPRKTGPGSLERALRALHAHIFFIKIGPIGADTKKNRTGVVGKGSSRPTRPYFFYQDRTNRSRVITEPSYNGLKGTKEKKLFSLTIFFSETIAPRKTGPGSLERALRALHAHIFFIKIGPIGAESRVITHLEKPDRGHWKGLFAPYTPIFFYQDPTNRSRVITEPSYNGLKGTKEKKLFSLTIFFSETIAPRKTGPGSLERALRALHAHIFFIKIGPIGAEKTGPGSLERALRALHAHIFFIKIGPIGADYNGLKGTKEKKLFSLTIFFSETIAPRKTGPGSLERALRALHAHIFFIKIGPIGAESRVITEPSYNGLKGTKEKKLFSLTIFFSETIAPRKTVPGSLERALRALHAHIFFIKIGPIGAESRVITEPSYNGLKGTKEKKLFSLTIFFSETIAPRKTGPGSLESYNGLKGTKEKKLFSLTIFFSETIAPRKTGPGSLERSLRALHAHIFFIKIGPIGADTKKNRTWVIGKGSSRPTRPYFFYQDRTNRSRVITEPSYNGLKGTKEKKLFSLTIFFSETIAPRKTGPGSLERALRALHAHIFFIKIGPIGADYNGLKGTKEKKLFSLTIFFSETIAPRKTGPGSLERALRALHAHIFFIKIGPIGAESRVITEPSYNGLKGTKENKIFSLTIFFSETIAPRKTGPGSLERSLRALHAHIFFIKIGPIGAESRVITEPSYNGLKGSKEKKLFSLTIFFSETIAPRKTGPGSLERALRALHAHIFFIKIGPIGAESRVITEPSYNGLKGTKEKKLFSLTIFFSETIAPRKTGPGSLERALRALHAHIFFIKIGPIGAESRVITEPSYNGLKGTKEKKLFSLTIFFSETIAPRKTGPGSLESYNGLKGTKEKKLFSLTIFFSETIAPRKTGPGSLERALRALHAHIFFIKIGPIGAESRVITEPSYNGLKGTKENKIFSLTIFFSETIAPRKTGPGSLERSLRALHAHIFFIKIGPIGAESRVITEPSYNGLKGSKEKKLFSLTIFFSETIAPRKTGPGSLERALRALHAHIFFIKIGPIGAESRVITEPSYNGLKGTKEKKLFSLTIFFSETIAPRKTGPGSLERALRALHAHIFFIKIGPIGAEKTGPGSLERALRALHAHIFFIKIGPIGADYNGLKGTKEKKLFSLTIFFSETIAPRKTGPGSLERALRALHAHIFFIKIGPIGAESRVITHLEKPDRGHWKGLFAPYTPIFFLSRSDQQEPSYNGLKGTKEKKLFSLTIFFSETIAPRKTGPGYNGLKGSKEKKLFSLTIFFSETIAPRKTGPGSLERALRALHAHIFFIKIGPIGAESRVITEPSYNGLKGSKEKKLFSLTIFFSETIAPRKTGPGSLERALRALHAHIFFIKIGPIGAESRVITEPSYNGLKGTKEKKLFSLTIFFSETIAPRKTGPGSLERALRALHAHIFFIKIGPIGAEKTGPGSLERALRALHAHIFFIKIGPIGADYNGLKGTKEKKLFSLTIFFSETIAPRKTGPGSLERTLRALHAHIFFIKIGPIGAESRVITEPSYNGLKGSKEKKLFSLTIFFSETIAPRKTGPGSLERALRALHAHIFFIKIGPIGADYNGLKGTKEKKLFSLTIFFSETIAPRKTGPGSLERALRALHAHIFFIKIGPIGAESRVITEPSYNGLKGTKEKKLFSLTIFFSETIAPRKTGPGSLESYNGLKGTKEKKLFSLTIFFSETIAPRKTGPGSLERALRALHAHIFFIKIGPIGAESRVITEPSYNGLKGTKENKIFSLTIFFSETIAPRKTGPGSLERSLRALHAHIFFIKIGPIGADYNGLKGTKEKKLFSLTIFFSETIAPRKTGPGSLERTLRALHAHIFFIKIGPIGADYNGLKGTKEKKLFSLTIFFSETIAPRKTGPGSLERTLRALHAHIFFIKIGPIGAESRVITEPSYNGLKGTKEKKLFSLTIFFSETIAPRKTGPGSLERALRALHAHIFFIKIGPIGAESRVITEPSYNGLKGTKENKIFSLTIFFSETIAPRKTGPGSLERSLRALHAHIFFIKIGPIGAESRVITEPSYNGLKGSKEKKLFSLTIFFSETIAPRKTGPGSLERALRALHAHIFFIKIGPIGADYNGLKGSKEKKLFSLTIFFSETIAPRKTGPGSLERALRALHAHIFFIKIGPIGAESRVITEPSYNGLKGSKEKKLFSLTIFFSETIAPRKTGPGSLERALRALHAHIFFIKIGPIGADTYENRTGVIGKGSSGPTRPYFFYQDRTNRSRVITEPSYNGLKGTKENKIFSLTIFFSETIAPRKTGPGSLERALRALHAHIFFIKIGPIGAESRVITEPSYNGLKGTKEKKLFSLTIFFSETIAPRKTGPGSLERALRALHAHIFFIKIGPIGADYNGLKGTKENTIFPLTIFFSETIAPRKTGPGSLERALRALHAHIFFIKIGPIGADYNGLKGTKENKIFSLTIFFSETIAPRKTGPGSLERALRALHAHIFFIKIGPIGAEKTGPGSLERALRALHAHIFFIKIGPIGAESRVITEPSYNGLKGTKEKKLFSLTIFFSETIAPRKTGPGSLERALRALHAHIFFIKIGPIGADYNGLKGTKEKKLFSLTLFFSETIAPRKTGPGSLERALRALHAHIFFIKIGPIGADYNGLKGTKEKKLFSLTIFFSETIAPRKTGPGSLERALRALHAHIFFIKIGPIGAESRVITEPSYNGLKGTKEKKLFSLTIFFSETIAPRKTGPGSLERALRALHAYIFFIKIGPIGADYNGLKGTKEKKLFSLTIFFSETIAPRKTGPGSLERALRALHAHIFFIKIGPIGAESRVITEPSYNGLKGTKENKIFSLTIFFSETIAPRKTGPGSLERALRALHAHIFFIKIGPIGAESRVITEPSYNGLKGTKENKIFSLTIFFSETIAPRKTGPGSLERALRALHAHIFFIKIGPIGAEKTGPGSLERALRALHAHIFFIKIGPIGAEKTGPGSLERALRALHAHIFFIKIGPIGADYNGLKGTKEKKLFSLTIFFSETIAPRKTGPGSLERALRALHAHIFFIKIGPIGAEKTGPGSLERALRALHAHIFFIKIGPIGADYNGLKGTKEKKLFSLTIFFSETIAPRKTGPGSLERALRALHAYIFFIKIGPIGADYNGLKGTKEKKLFSLTIFFSETIAPRKTGPGSLERALRALHAHIFFIKIGPIGAESRVITEPSYNGLKGTKENKIFSLTIFFSETIAPRKTGPGSLERALRALHAHIFFIKIGPIGAESRVITEPSYNGLKGTKEKKLFSLTIFFSETIAPRKTGPASLERALRALHAHIFFIKIGPIGAETGVIGKGSSRPTRPYFFYQDRTNRSRVITEPSYNGLKGTKENKIFSLTIFFSETIAPRKTGPGSLERALRALHAHIFFIKIGPIGAESRVITEPSYNGLKGTKEKKLFSLTIFFSETIAPRKTGPGSLERALRALHAHIFFIKIGPIGAESRVITEPSYNGLKGTKEKKLFSLTIFFSETIAPRKTGPGSLERALRALHAHIFFIKIGPIGAESRVITEPSYNGLKGTKEKKLFSLTIFFSETIAPRKTGPGSLERAFRALHAHIFFIKIGPIGAESDQQEPSYNGLKGTKENKIFSLTIFFSETIAPRKTGPGSLERALRALHAHIFFIKIGPIGAESRVITEPSYNGLTGTKENKIFSLTIFFSETIAPRKTGPGSLERALRALHAHIFFIKIGPIGAEL</sequence>
<proteinExistence type="predicted"/>
<evidence type="ECO:0000313" key="1">
    <source>
        <dbReference type="EMBL" id="KAL2746117.1"/>
    </source>
</evidence>
<keyword evidence="2" id="KW-1185">Reference proteome</keyword>
<dbReference type="EMBL" id="JAYRBN010000037">
    <property type="protein sequence ID" value="KAL2746117.1"/>
    <property type="molecule type" value="Genomic_DNA"/>
</dbReference>
<protein>
    <submittedName>
        <fullName evidence="1">Uncharacterized protein</fullName>
    </submittedName>
</protein>
<dbReference type="Proteomes" id="UP001607303">
    <property type="component" value="Unassembled WGS sequence"/>
</dbReference>
<name>A0ABD2CLZ3_VESMC</name>